<evidence type="ECO:0000256" key="13">
    <source>
        <dbReference type="ARBA" id="ARBA00022989"/>
    </source>
</evidence>
<feature type="transmembrane region" description="Helical" evidence="16">
    <location>
        <begin position="95"/>
        <end position="121"/>
    </location>
</feature>
<evidence type="ECO:0000256" key="8">
    <source>
        <dbReference type="ARBA" id="ARBA00022532"/>
    </source>
</evidence>
<evidence type="ECO:0000256" key="12">
    <source>
        <dbReference type="ARBA" id="ARBA00022982"/>
    </source>
</evidence>
<evidence type="ECO:0000256" key="10">
    <source>
        <dbReference type="ARBA" id="ARBA00022692"/>
    </source>
</evidence>
<comment type="pathway">
    <text evidence="4">Carbohydrate metabolism; tricarboxylic acid cycle.</text>
</comment>
<evidence type="ECO:0000256" key="4">
    <source>
        <dbReference type="ARBA" id="ARBA00005163"/>
    </source>
</evidence>
<evidence type="ECO:0000256" key="2">
    <source>
        <dbReference type="ARBA" id="ARBA00004050"/>
    </source>
</evidence>
<dbReference type="RefSeq" id="WP_066488073.1">
    <property type="nucleotide sequence ID" value="NZ_JAIEOT010000037.1"/>
</dbReference>
<dbReference type="UniPathway" id="UPA00223"/>
<evidence type="ECO:0000256" key="6">
    <source>
        <dbReference type="ARBA" id="ARBA00019425"/>
    </source>
</evidence>
<gene>
    <name evidence="17" type="primary">sdhD</name>
    <name evidence="17" type="ORF">COA17_07830</name>
</gene>
<keyword evidence="14" id="KW-0408">Iron</keyword>
<evidence type="ECO:0000256" key="7">
    <source>
        <dbReference type="ARBA" id="ARBA00022448"/>
    </source>
</evidence>
<dbReference type="InterPro" id="IPR000701">
    <property type="entry name" value="SuccDH_FuR_B_TM-su"/>
</dbReference>
<keyword evidence="11" id="KW-0479">Metal-binding</keyword>
<comment type="caution">
    <text evidence="17">The sequence shown here is derived from an EMBL/GenBank/DDBJ whole genome shotgun (WGS) entry which is preliminary data.</text>
</comment>
<evidence type="ECO:0000256" key="5">
    <source>
        <dbReference type="ARBA" id="ARBA00011558"/>
    </source>
</evidence>
<evidence type="ECO:0000256" key="11">
    <source>
        <dbReference type="ARBA" id="ARBA00022723"/>
    </source>
</evidence>
<dbReference type="AlphaFoldDB" id="A0A2A4HZG1"/>
<reference evidence="17 18" key="1">
    <citation type="submission" date="2017-09" db="EMBL/GenBank/DDBJ databases">
        <title>Sphingomonas ginsenosidimutans KACC 14949, whole genome shotgun sequence.</title>
        <authorList>
            <person name="Feng G."/>
            <person name="Zhu H."/>
        </authorList>
    </citation>
    <scope>NUCLEOTIDE SEQUENCE [LARGE SCALE GENOMIC DNA]</scope>
    <source>
        <strain evidence="17 18">KACC 14949</strain>
    </source>
</reference>
<evidence type="ECO:0000256" key="15">
    <source>
        <dbReference type="ARBA" id="ARBA00023136"/>
    </source>
</evidence>
<keyword evidence="9" id="KW-0349">Heme</keyword>
<dbReference type="GO" id="GO:0006099">
    <property type="term" value="P:tricarboxylic acid cycle"/>
    <property type="evidence" value="ECO:0007669"/>
    <property type="project" value="UniProtKB-UniPathway"/>
</dbReference>
<comment type="subunit">
    <text evidence="5">Part of an enzyme complex containing four subunits: a flavoprotein, an iron-sulfur protein, plus two membrane-anchoring proteins, SdhC and SdhD.</text>
</comment>
<comment type="subcellular location">
    <subcellularLocation>
        <location evidence="3">Membrane</location>
        <topology evidence="3">Multi-pass membrane protein</topology>
    </subcellularLocation>
</comment>
<keyword evidence="13 16" id="KW-1133">Transmembrane helix</keyword>
<keyword evidence="12" id="KW-0249">Electron transport</keyword>
<evidence type="ECO:0000256" key="9">
    <source>
        <dbReference type="ARBA" id="ARBA00022617"/>
    </source>
</evidence>
<keyword evidence="15 16" id="KW-0472">Membrane</keyword>
<keyword evidence="8" id="KW-0816">Tricarboxylic acid cycle</keyword>
<dbReference type="InterPro" id="IPR034804">
    <property type="entry name" value="SQR/QFR_C/D"/>
</dbReference>
<evidence type="ECO:0000256" key="14">
    <source>
        <dbReference type="ARBA" id="ARBA00023004"/>
    </source>
</evidence>
<dbReference type="GO" id="GO:0020037">
    <property type="term" value="F:heme binding"/>
    <property type="evidence" value="ECO:0007669"/>
    <property type="project" value="InterPro"/>
</dbReference>
<sequence>MTTQIGRVRGLGSAHAGAHHWWHQKITAGTNVLLVVWLLASIARLPAYDYTTVRLWLHSMWAAVPMVLLIASVFYHFRLGLQVVIEDYAHKENRFVMMILLNVFTAAAAAIAIVSILKVAFGAAA</sequence>
<evidence type="ECO:0000256" key="3">
    <source>
        <dbReference type="ARBA" id="ARBA00004141"/>
    </source>
</evidence>
<dbReference type="Pfam" id="PF01127">
    <property type="entry name" value="Sdh_cyt"/>
    <property type="match status" value="1"/>
</dbReference>
<dbReference type="Gene3D" id="1.20.1300.10">
    <property type="entry name" value="Fumarate reductase/succinate dehydrogenase, transmembrane subunit"/>
    <property type="match status" value="1"/>
</dbReference>
<evidence type="ECO:0000313" key="17">
    <source>
        <dbReference type="EMBL" id="PCG09744.1"/>
    </source>
</evidence>
<feature type="transmembrane region" description="Helical" evidence="16">
    <location>
        <begin position="55"/>
        <end position="75"/>
    </location>
</feature>
<name>A0A2A4HZG1_9SPHN</name>
<keyword evidence="10 16" id="KW-0812">Transmembrane</keyword>
<organism evidence="17 18">
    <name type="scientific">Sphingomonas ginsenosidimutans</name>
    <dbReference type="NCBI Taxonomy" id="862134"/>
    <lineage>
        <taxon>Bacteria</taxon>
        <taxon>Pseudomonadati</taxon>
        <taxon>Pseudomonadota</taxon>
        <taxon>Alphaproteobacteria</taxon>
        <taxon>Sphingomonadales</taxon>
        <taxon>Sphingomonadaceae</taxon>
        <taxon>Sphingomonas</taxon>
    </lineage>
</organism>
<dbReference type="GO" id="GO:0046872">
    <property type="term" value="F:metal ion binding"/>
    <property type="evidence" value="ECO:0007669"/>
    <property type="project" value="UniProtKB-KW"/>
</dbReference>
<keyword evidence="7" id="KW-0813">Transport</keyword>
<proteinExistence type="predicted"/>
<evidence type="ECO:0000256" key="16">
    <source>
        <dbReference type="SAM" id="Phobius"/>
    </source>
</evidence>
<evidence type="ECO:0000313" key="18">
    <source>
        <dbReference type="Proteomes" id="UP000218784"/>
    </source>
</evidence>
<feature type="transmembrane region" description="Helical" evidence="16">
    <location>
        <begin position="26"/>
        <end position="43"/>
    </location>
</feature>
<dbReference type="CDD" id="cd03495">
    <property type="entry name" value="SQR_TypeC_SdhD_like"/>
    <property type="match status" value="1"/>
</dbReference>
<comment type="cofactor">
    <cofactor evidence="1">
        <name>heme</name>
        <dbReference type="ChEBI" id="CHEBI:30413"/>
    </cofactor>
</comment>
<dbReference type="NCBIfam" id="TIGR02968">
    <property type="entry name" value="succ_dehyd_anc"/>
    <property type="match status" value="1"/>
</dbReference>
<dbReference type="InterPro" id="IPR014312">
    <property type="entry name" value="Succ_DH_anchor"/>
</dbReference>
<accession>A0A2A4HZG1</accession>
<protein>
    <recommendedName>
        <fullName evidence="6">Succinate dehydrogenase hydrophobic membrane anchor subunit</fullName>
    </recommendedName>
</protein>
<dbReference type="SUPFAM" id="SSF81343">
    <property type="entry name" value="Fumarate reductase respiratory complex transmembrane subunits"/>
    <property type="match status" value="1"/>
</dbReference>
<dbReference type="GO" id="GO:0016020">
    <property type="term" value="C:membrane"/>
    <property type="evidence" value="ECO:0007669"/>
    <property type="project" value="UniProtKB-SubCell"/>
</dbReference>
<dbReference type="EMBL" id="NWVD01000002">
    <property type="protein sequence ID" value="PCG09744.1"/>
    <property type="molecule type" value="Genomic_DNA"/>
</dbReference>
<comment type="function">
    <text evidence="2">Membrane-anchoring subunit of succinate dehydrogenase (SDH).</text>
</comment>
<evidence type="ECO:0000256" key="1">
    <source>
        <dbReference type="ARBA" id="ARBA00001971"/>
    </source>
</evidence>
<keyword evidence="18" id="KW-1185">Reference proteome</keyword>
<dbReference type="Proteomes" id="UP000218784">
    <property type="component" value="Unassembled WGS sequence"/>
</dbReference>